<evidence type="ECO:0000313" key="2">
    <source>
        <dbReference type="EMBL" id="KAJ7785718.1"/>
    </source>
</evidence>
<gene>
    <name evidence="2" type="ORF">B0H16DRAFT_1487735</name>
</gene>
<proteinExistence type="predicted"/>
<sequence length="589" mass="65193">MEARPAEQTLAPSRCTLSQNDLSVKEYIVYQDLTSQGPLAVAGGLPSNISNPLHPTTTNAWEAPAITIPVVVALAYEKIIGGNVPDNMHVALVTAIGNPSQVTRGHLFALFRLLSHFRDSSSTAVLCTEYIQKRPAGSSPPVAQIPLSGVTPVSDEPPMKRRRSEVGPTTAHNLLPTDAQLKGLEWASHLVPFEVEHYAEPQHWQQLPFPFCYSALPHDRFSLENARSDADQPYLTFDWMGREVFPLLVNAVARLKTDGMGPSAAFLGGPIGVGKSHLLAALALFLRRQGKTVVYIPHCGDLLQSPIRYVVAALLCAFSGAGLDNKTRRNELRYLKSSEEIIHWCESQTQRGVQFYFIVDQLNGLEPANSGMTPVRQCEAVKSFLLDLYLNNICIRSSSSSDQDAVGTHARGQREVMLTFNQTLTEAECVSWLNRFSQRLPTFEPRELEWFHDFTGRIFMFYSPLLQHPDVPFAEIWNQLQNEVVFETARRNVQQFGANIITTENEAAVNNYIEGVKACITNTAIWGIAARLIDRRYCAIVGGRGHVTCGLARRELIMLLAKRTSNPVLSADSLNEGFTNSPPAPGLFV</sequence>
<name>A0AAD7KIL9_9AGAR</name>
<dbReference type="AlphaFoldDB" id="A0AAD7KIL9"/>
<keyword evidence="3" id="KW-1185">Reference proteome</keyword>
<accession>A0AAD7KIL9</accession>
<reference evidence="2" key="1">
    <citation type="submission" date="2023-03" db="EMBL/GenBank/DDBJ databases">
        <title>Massive genome expansion in bonnet fungi (Mycena s.s.) driven by repeated elements and novel gene families across ecological guilds.</title>
        <authorList>
            <consortium name="Lawrence Berkeley National Laboratory"/>
            <person name="Harder C.B."/>
            <person name="Miyauchi S."/>
            <person name="Viragh M."/>
            <person name="Kuo A."/>
            <person name="Thoen E."/>
            <person name="Andreopoulos B."/>
            <person name="Lu D."/>
            <person name="Skrede I."/>
            <person name="Drula E."/>
            <person name="Henrissat B."/>
            <person name="Morin E."/>
            <person name="Kohler A."/>
            <person name="Barry K."/>
            <person name="LaButti K."/>
            <person name="Morin E."/>
            <person name="Salamov A."/>
            <person name="Lipzen A."/>
            <person name="Mereny Z."/>
            <person name="Hegedus B."/>
            <person name="Baldrian P."/>
            <person name="Stursova M."/>
            <person name="Weitz H."/>
            <person name="Taylor A."/>
            <person name="Grigoriev I.V."/>
            <person name="Nagy L.G."/>
            <person name="Martin F."/>
            <person name="Kauserud H."/>
        </authorList>
    </citation>
    <scope>NUCLEOTIDE SEQUENCE</scope>
    <source>
        <strain evidence="2">CBHHK182m</strain>
    </source>
</reference>
<organism evidence="2 3">
    <name type="scientific">Mycena metata</name>
    <dbReference type="NCBI Taxonomy" id="1033252"/>
    <lineage>
        <taxon>Eukaryota</taxon>
        <taxon>Fungi</taxon>
        <taxon>Dikarya</taxon>
        <taxon>Basidiomycota</taxon>
        <taxon>Agaricomycotina</taxon>
        <taxon>Agaricomycetes</taxon>
        <taxon>Agaricomycetidae</taxon>
        <taxon>Agaricales</taxon>
        <taxon>Marasmiineae</taxon>
        <taxon>Mycenaceae</taxon>
        <taxon>Mycena</taxon>
    </lineage>
</organism>
<evidence type="ECO:0000313" key="3">
    <source>
        <dbReference type="Proteomes" id="UP001215598"/>
    </source>
</evidence>
<dbReference type="InterPro" id="IPR027417">
    <property type="entry name" value="P-loop_NTPase"/>
</dbReference>
<evidence type="ECO:0000256" key="1">
    <source>
        <dbReference type="SAM" id="MobiDB-lite"/>
    </source>
</evidence>
<protein>
    <submittedName>
        <fullName evidence="2">Uncharacterized protein</fullName>
    </submittedName>
</protein>
<dbReference type="Proteomes" id="UP001215598">
    <property type="component" value="Unassembled WGS sequence"/>
</dbReference>
<feature type="region of interest" description="Disordered" evidence="1">
    <location>
        <begin position="134"/>
        <end position="172"/>
    </location>
</feature>
<dbReference type="SUPFAM" id="SSF52540">
    <property type="entry name" value="P-loop containing nucleoside triphosphate hydrolases"/>
    <property type="match status" value="1"/>
</dbReference>
<comment type="caution">
    <text evidence="2">The sequence shown here is derived from an EMBL/GenBank/DDBJ whole genome shotgun (WGS) entry which is preliminary data.</text>
</comment>
<dbReference type="Gene3D" id="3.40.50.300">
    <property type="entry name" value="P-loop containing nucleotide triphosphate hydrolases"/>
    <property type="match status" value="1"/>
</dbReference>
<dbReference type="EMBL" id="JARKIB010000001">
    <property type="protein sequence ID" value="KAJ7785718.1"/>
    <property type="molecule type" value="Genomic_DNA"/>
</dbReference>